<feature type="transmembrane region" description="Helical" evidence="9">
    <location>
        <begin position="187"/>
        <end position="208"/>
    </location>
</feature>
<feature type="domain" description="Histidine kinase" evidence="11">
    <location>
        <begin position="418"/>
        <end position="635"/>
    </location>
</feature>
<dbReference type="EMBL" id="CP000698">
    <property type="protein sequence ID" value="ABQ24947.1"/>
    <property type="molecule type" value="Genomic_DNA"/>
</dbReference>
<feature type="signal peptide" evidence="10">
    <location>
        <begin position="1"/>
        <end position="25"/>
    </location>
</feature>
<dbReference type="InterPro" id="IPR036890">
    <property type="entry name" value="HATPase_C_sf"/>
</dbReference>
<evidence type="ECO:0000256" key="1">
    <source>
        <dbReference type="ARBA" id="ARBA00000085"/>
    </source>
</evidence>
<dbReference type="InterPro" id="IPR005467">
    <property type="entry name" value="His_kinase_dom"/>
</dbReference>
<evidence type="ECO:0000256" key="8">
    <source>
        <dbReference type="ARBA" id="ARBA00023012"/>
    </source>
</evidence>
<evidence type="ECO:0000256" key="7">
    <source>
        <dbReference type="ARBA" id="ARBA00022840"/>
    </source>
</evidence>
<dbReference type="SMART" id="SM00387">
    <property type="entry name" value="HATPase_c"/>
    <property type="match status" value="1"/>
</dbReference>
<evidence type="ECO:0000259" key="11">
    <source>
        <dbReference type="PROSITE" id="PS50109"/>
    </source>
</evidence>
<keyword evidence="8" id="KW-0902">Two-component regulatory system</keyword>
<accession>A5GBU4</accession>
<dbReference type="Gene3D" id="3.30.565.10">
    <property type="entry name" value="Histidine kinase-like ATPase, C-terminal domain"/>
    <property type="match status" value="1"/>
</dbReference>
<dbReference type="STRING" id="351605.Gura_0737"/>
<dbReference type="AlphaFoldDB" id="A5GBU4"/>
<proteinExistence type="predicted"/>
<feature type="transmembrane region" description="Helical" evidence="9">
    <location>
        <begin position="362"/>
        <end position="386"/>
    </location>
</feature>
<keyword evidence="7" id="KW-0067">ATP-binding</keyword>
<sequence>MFTVRVIPAFFLYFLFLCTALPCAAASPPLVLHETTVSSRLSGHIDILEDKTGKLTINEVSSPEADRLFKPPVESRGFAKRVYWIRFTIENKAEAGKRWLLELSAPNIGYLDLYVPTARGGFDLMQAGAMRPMSIRTFQHRNPVFPVVIYGQGKTFYLRGDGNRSALLSLTVWSPEAFTRMDHRRDLIAGCYFGAMMVMVAYNLFIFFSLRDRNYLYYIIDIFCFALYVFFAKGFLVEFISAEMVWVFNYTLILALLPMLTGLAFCRNFLATARNAPLIDRILKLFMLVVVLFVLALFIVPQEGMVRALTIIAPCMSLVILTAGVICLRRGYHPARYFIAARIFRFFGLITFMLAINNILPWNLLTMSSLQLGSILEVLFLSFALADRINVMRREKEEAQADAIRSSHLASLGELAAGVAHEINTPVNTIINSADLILESDDRTATEHDAAVIKKHGRRIAIIVSSLLFFARRPALEKTPFAVAALLHGTLDMIGARLRQENIAITEQIPPDLAEVLVHPQQIEQVFLNILINAMHALDEKHGGGYDGKRLEISASELFINGRPFVRITFHDNGIGIPPELLNRVTESFVTTKQTGNGLGLSICRQIIADHGGFLRIESRVGEYATVSVDLPAVERQIPPAPLS</sequence>
<dbReference type="RefSeq" id="WP_011937671.1">
    <property type="nucleotide sequence ID" value="NC_009483.1"/>
</dbReference>
<dbReference type="PROSITE" id="PS50109">
    <property type="entry name" value="HIS_KIN"/>
    <property type="match status" value="1"/>
</dbReference>
<dbReference type="Proteomes" id="UP000006695">
    <property type="component" value="Chromosome"/>
</dbReference>
<keyword evidence="5" id="KW-0547">Nucleotide-binding</keyword>
<evidence type="ECO:0000256" key="5">
    <source>
        <dbReference type="ARBA" id="ARBA00022741"/>
    </source>
</evidence>
<dbReference type="InterPro" id="IPR011623">
    <property type="entry name" value="7TMR_DISM_rcpt_extracell_dom1"/>
</dbReference>
<dbReference type="Pfam" id="PF07695">
    <property type="entry name" value="7TMR-DISM_7TM"/>
    <property type="match status" value="1"/>
</dbReference>
<dbReference type="Pfam" id="PF07696">
    <property type="entry name" value="7TMR-DISMED2"/>
    <property type="match status" value="1"/>
</dbReference>
<name>A5GBU4_GEOUR</name>
<dbReference type="InterPro" id="IPR011622">
    <property type="entry name" value="7TMR_DISM_rcpt_extracell_dom2"/>
</dbReference>
<feature type="transmembrane region" description="Helical" evidence="9">
    <location>
        <begin position="248"/>
        <end position="270"/>
    </location>
</feature>
<dbReference type="SMART" id="SM00388">
    <property type="entry name" value="HisKA"/>
    <property type="match status" value="1"/>
</dbReference>
<evidence type="ECO:0000256" key="2">
    <source>
        <dbReference type="ARBA" id="ARBA00012438"/>
    </source>
</evidence>
<dbReference type="SUPFAM" id="SSF47384">
    <property type="entry name" value="Homodimeric domain of signal transducing histidine kinase"/>
    <property type="match status" value="1"/>
</dbReference>
<dbReference type="HOGENOM" id="CLU_000445_105_2_7"/>
<keyword evidence="9" id="KW-0472">Membrane</keyword>
<dbReference type="InterPro" id="IPR036097">
    <property type="entry name" value="HisK_dim/P_sf"/>
</dbReference>
<dbReference type="GO" id="GO:0000155">
    <property type="term" value="F:phosphorelay sensor kinase activity"/>
    <property type="evidence" value="ECO:0007669"/>
    <property type="project" value="InterPro"/>
</dbReference>
<evidence type="ECO:0000313" key="12">
    <source>
        <dbReference type="EMBL" id="ABQ24947.1"/>
    </source>
</evidence>
<evidence type="ECO:0000313" key="13">
    <source>
        <dbReference type="Proteomes" id="UP000006695"/>
    </source>
</evidence>
<evidence type="ECO:0000256" key="10">
    <source>
        <dbReference type="SAM" id="SignalP"/>
    </source>
</evidence>
<dbReference type="PANTHER" id="PTHR43065">
    <property type="entry name" value="SENSOR HISTIDINE KINASE"/>
    <property type="match status" value="1"/>
</dbReference>
<evidence type="ECO:0000256" key="9">
    <source>
        <dbReference type="SAM" id="Phobius"/>
    </source>
</evidence>
<dbReference type="PRINTS" id="PR00344">
    <property type="entry name" value="BCTRLSENSOR"/>
</dbReference>
<dbReference type="SUPFAM" id="SSF55874">
    <property type="entry name" value="ATPase domain of HSP90 chaperone/DNA topoisomerase II/histidine kinase"/>
    <property type="match status" value="1"/>
</dbReference>
<dbReference type="OrthoDB" id="9781147at2"/>
<dbReference type="Pfam" id="PF00512">
    <property type="entry name" value="HisKA"/>
    <property type="match status" value="1"/>
</dbReference>
<protein>
    <recommendedName>
        <fullName evidence="2">histidine kinase</fullName>
        <ecNumber evidence="2">2.7.13.3</ecNumber>
    </recommendedName>
</protein>
<dbReference type="Pfam" id="PF02518">
    <property type="entry name" value="HATPase_c"/>
    <property type="match status" value="1"/>
</dbReference>
<dbReference type="PANTHER" id="PTHR43065:SF10">
    <property type="entry name" value="PEROXIDE STRESS-ACTIVATED HISTIDINE KINASE MAK3"/>
    <property type="match status" value="1"/>
</dbReference>
<reference evidence="12 13" key="1">
    <citation type="submission" date="2007-05" db="EMBL/GenBank/DDBJ databases">
        <title>Complete sequence of Geobacter uraniireducens Rf4.</title>
        <authorList>
            <consortium name="US DOE Joint Genome Institute"/>
            <person name="Copeland A."/>
            <person name="Lucas S."/>
            <person name="Lapidus A."/>
            <person name="Barry K."/>
            <person name="Detter J.C."/>
            <person name="Glavina del Rio T."/>
            <person name="Hammon N."/>
            <person name="Israni S."/>
            <person name="Dalin E."/>
            <person name="Tice H."/>
            <person name="Pitluck S."/>
            <person name="Chertkov O."/>
            <person name="Brettin T."/>
            <person name="Bruce D."/>
            <person name="Han C."/>
            <person name="Schmutz J."/>
            <person name="Larimer F."/>
            <person name="Land M."/>
            <person name="Hauser L."/>
            <person name="Kyrpides N."/>
            <person name="Mikhailova N."/>
            <person name="Shelobolina E."/>
            <person name="Aklujkar M."/>
            <person name="Lovley D."/>
            <person name="Richardson P."/>
        </authorList>
    </citation>
    <scope>NUCLEOTIDE SEQUENCE [LARGE SCALE GENOMIC DNA]</scope>
    <source>
        <strain evidence="12 13">Rf4</strain>
    </source>
</reference>
<organism evidence="12 13">
    <name type="scientific">Geotalea uraniireducens (strain Rf4)</name>
    <name type="common">Geobacter uraniireducens</name>
    <dbReference type="NCBI Taxonomy" id="351605"/>
    <lineage>
        <taxon>Bacteria</taxon>
        <taxon>Pseudomonadati</taxon>
        <taxon>Thermodesulfobacteriota</taxon>
        <taxon>Desulfuromonadia</taxon>
        <taxon>Geobacterales</taxon>
        <taxon>Geobacteraceae</taxon>
        <taxon>Geotalea</taxon>
    </lineage>
</organism>
<feature type="transmembrane region" description="Helical" evidence="9">
    <location>
        <begin position="282"/>
        <end position="300"/>
    </location>
</feature>
<keyword evidence="9" id="KW-0812">Transmembrane</keyword>
<feature type="transmembrane region" description="Helical" evidence="9">
    <location>
        <begin position="306"/>
        <end position="328"/>
    </location>
</feature>
<keyword evidence="4" id="KW-0808">Transferase</keyword>
<evidence type="ECO:0000256" key="3">
    <source>
        <dbReference type="ARBA" id="ARBA00022553"/>
    </source>
</evidence>
<keyword evidence="9" id="KW-1133">Transmembrane helix</keyword>
<dbReference type="InterPro" id="IPR003661">
    <property type="entry name" value="HisK_dim/P_dom"/>
</dbReference>
<dbReference type="GO" id="GO:0005524">
    <property type="term" value="F:ATP binding"/>
    <property type="evidence" value="ECO:0007669"/>
    <property type="project" value="UniProtKB-KW"/>
</dbReference>
<dbReference type="Gene3D" id="2.60.40.2380">
    <property type="match status" value="1"/>
</dbReference>
<keyword evidence="10" id="KW-0732">Signal</keyword>
<feature type="transmembrane region" description="Helical" evidence="9">
    <location>
        <begin position="335"/>
        <end position="356"/>
    </location>
</feature>
<dbReference type="KEGG" id="gur:Gura_0737"/>
<dbReference type="EC" id="2.7.13.3" evidence="2"/>
<feature type="chain" id="PRO_5002682194" description="histidine kinase" evidence="10">
    <location>
        <begin position="26"/>
        <end position="644"/>
    </location>
</feature>
<dbReference type="InterPro" id="IPR004358">
    <property type="entry name" value="Sig_transdc_His_kin-like_C"/>
</dbReference>
<keyword evidence="6 12" id="KW-0418">Kinase</keyword>
<dbReference type="Gene3D" id="1.10.287.130">
    <property type="match status" value="1"/>
</dbReference>
<keyword evidence="3" id="KW-0597">Phosphoprotein</keyword>
<gene>
    <name evidence="12" type="ordered locus">Gura_0737</name>
</gene>
<comment type="catalytic activity">
    <reaction evidence="1">
        <text>ATP + protein L-histidine = ADP + protein N-phospho-L-histidine.</text>
        <dbReference type="EC" id="2.7.13.3"/>
    </reaction>
</comment>
<dbReference type="CDD" id="cd00082">
    <property type="entry name" value="HisKA"/>
    <property type="match status" value="1"/>
</dbReference>
<keyword evidence="13" id="KW-1185">Reference proteome</keyword>
<feature type="transmembrane region" description="Helical" evidence="9">
    <location>
        <begin position="215"/>
        <end position="236"/>
    </location>
</feature>
<evidence type="ECO:0000256" key="6">
    <source>
        <dbReference type="ARBA" id="ARBA00022777"/>
    </source>
</evidence>
<dbReference type="InterPro" id="IPR003594">
    <property type="entry name" value="HATPase_dom"/>
</dbReference>
<evidence type="ECO:0000256" key="4">
    <source>
        <dbReference type="ARBA" id="ARBA00022679"/>
    </source>
</evidence>